<sequence length="72" mass="8046">MTLDGITDSIVDLLVGAGENKYLVFCESDPELTIEITGGLIVSKLNGKKTRFTNEIIRRAEPIIKNPMFDYK</sequence>
<proteinExistence type="predicted"/>
<organism evidence="1">
    <name type="scientific">uncultured Caudovirales phage</name>
    <dbReference type="NCBI Taxonomy" id="2100421"/>
    <lineage>
        <taxon>Viruses</taxon>
        <taxon>Duplodnaviria</taxon>
        <taxon>Heunggongvirae</taxon>
        <taxon>Uroviricota</taxon>
        <taxon>Caudoviricetes</taxon>
        <taxon>Peduoviridae</taxon>
        <taxon>Maltschvirus</taxon>
        <taxon>Maltschvirus maltsch</taxon>
    </lineage>
</organism>
<name>A0A6J7XRQ2_9CAUD</name>
<dbReference type="EMBL" id="LR798458">
    <property type="protein sequence ID" value="CAB5238467.1"/>
    <property type="molecule type" value="Genomic_DNA"/>
</dbReference>
<gene>
    <name evidence="1" type="ORF">UFOVP164_42</name>
</gene>
<protein>
    <submittedName>
        <fullName evidence="1">Uncharacterized protein</fullName>
    </submittedName>
</protein>
<accession>A0A6J7XRQ2</accession>
<reference evidence="1" key="1">
    <citation type="submission" date="2020-05" db="EMBL/GenBank/DDBJ databases">
        <authorList>
            <person name="Chiriac C."/>
            <person name="Salcher M."/>
            <person name="Ghai R."/>
            <person name="Kavagutti S V."/>
        </authorList>
    </citation>
    <scope>NUCLEOTIDE SEQUENCE</scope>
</reference>
<evidence type="ECO:0000313" key="1">
    <source>
        <dbReference type="EMBL" id="CAB5238467.1"/>
    </source>
</evidence>